<organism evidence="1 2">
    <name type="scientific">Erwinia phage pEa_SNUABM_5</name>
    <dbReference type="NCBI Taxonomy" id="2797313"/>
    <lineage>
        <taxon>Viruses</taxon>
        <taxon>Duplodnaviria</taxon>
        <taxon>Heunggongvirae</taxon>
        <taxon>Uroviricota</taxon>
        <taxon>Caudoviricetes</taxon>
        <taxon>Rivsvirus</taxon>
        <taxon>Rivsvirus SNUABM5</taxon>
    </lineage>
</organism>
<name>A0A7T8EPS7_9CAUD</name>
<keyword evidence="2" id="KW-1185">Reference proteome</keyword>
<protein>
    <submittedName>
        <fullName evidence="1">Uncharacterized protein</fullName>
    </submittedName>
</protein>
<dbReference type="EMBL" id="MW366843">
    <property type="protein sequence ID" value="QQO90442.1"/>
    <property type="molecule type" value="Genomic_DNA"/>
</dbReference>
<accession>A0A7T8EPS7</accession>
<evidence type="ECO:0000313" key="2">
    <source>
        <dbReference type="Proteomes" id="UP000596123"/>
    </source>
</evidence>
<sequence>MPRYLVHNCLTPFQGLAYAGPAMQEAGYEEDAVADFEKLDQAIECADKLHAVVDSGWLVVHSFNERVLYDSRAAQRIG</sequence>
<dbReference type="Proteomes" id="UP000596123">
    <property type="component" value="Segment"/>
</dbReference>
<proteinExistence type="predicted"/>
<reference evidence="1 2" key="1">
    <citation type="submission" date="2020-12" db="EMBL/GenBank/DDBJ databases">
        <title>Complete genome sequence of Erwinia phage pEa_SNUABM_5.</title>
        <authorList>
            <person name="Kim S.G."/>
            <person name="Lee S.B."/>
            <person name="Kwon J."/>
            <person name="Park S.C."/>
        </authorList>
    </citation>
    <scope>NUCLEOTIDE SEQUENCE [LARGE SCALE GENOMIC DNA]</scope>
</reference>
<evidence type="ECO:0000313" key="1">
    <source>
        <dbReference type="EMBL" id="QQO90442.1"/>
    </source>
</evidence>
<gene>
    <name evidence="1" type="ORF">pEaSNUABM5_00300</name>
</gene>